<reference evidence="1 2" key="1">
    <citation type="journal article" date="2021" name="Elife">
        <title>Chloroplast acquisition without the gene transfer in kleptoplastic sea slugs, Plakobranchus ocellatus.</title>
        <authorList>
            <person name="Maeda T."/>
            <person name="Takahashi S."/>
            <person name="Yoshida T."/>
            <person name="Shimamura S."/>
            <person name="Takaki Y."/>
            <person name="Nagai Y."/>
            <person name="Toyoda A."/>
            <person name="Suzuki Y."/>
            <person name="Arimoto A."/>
            <person name="Ishii H."/>
            <person name="Satoh N."/>
            <person name="Nishiyama T."/>
            <person name="Hasebe M."/>
            <person name="Maruyama T."/>
            <person name="Minagawa J."/>
            <person name="Obokata J."/>
            <person name="Shigenobu S."/>
        </authorList>
    </citation>
    <scope>NUCLEOTIDE SEQUENCE [LARGE SCALE GENOMIC DNA]</scope>
</reference>
<sequence length="106" mass="12166">MGTSSTTWSSTFSFIITQNLRTQHSLCCQVGFYRRAVQVPSSKGNWSYDYGYTRWFYLLRAVLTNVQSSTVRHAVRSGRASAAFEDQHKQLDDSHFVEQRPSSYSV</sequence>
<dbReference type="EMBL" id="BMAT01000720">
    <property type="protein sequence ID" value="GFR71728.1"/>
    <property type="molecule type" value="Genomic_DNA"/>
</dbReference>
<keyword evidence="2" id="KW-1185">Reference proteome</keyword>
<protein>
    <submittedName>
        <fullName evidence="1">Uncharacterized protein</fullName>
    </submittedName>
</protein>
<gene>
    <name evidence="1" type="ORF">ElyMa_000360200</name>
</gene>
<dbReference type="AlphaFoldDB" id="A0AAV4FEL8"/>
<evidence type="ECO:0000313" key="1">
    <source>
        <dbReference type="EMBL" id="GFR71728.1"/>
    </source>
</evidence>
<name>A0AAV4FEL8_9GAST</name>
<dbReference type="Proteomes" id="UP000762676">
    <property type="component" value="Unassembled WGS sequence"/>
</dbReference>
<accession>A0AAV4FEL8</accession>
<evidence type="ECO:0000313" key="2">
    <source>
        <dbReference type="Proteomes" id="UP000762676"/>
    </source>
</evidence>
<proteinExistence type="predicted"/>
<organism evidence="1 2">
    <name type="scientific">Elysia marginata</name>
    <dbReference type="NCBI Taxonomy" id="1093978"/>
    <lineage>
        <taxon>Eukaryota</taxon>
        <taxon>Metazoa</taxon>
        <taxon>Spiralia</taxon>
        <taxon>Lophotrochozoa</taxon>
        <taxon>Mollusca</taxon>
        <taxon>Gastropoda</taxon>
        <taxon>Heterobranchia</taxon>
        <taxon>Euthyneura</taxon>
        <taxon>Panpulmonata</taxon>
        <taxon>Sacoglossa</taxon>
        <taxon>Placobranchoidea</taxon>
        <taxon>Plakobranchidae</taxon>
        <taxon>Elysia</taxon>
    </lineage>
</organism>
<comment type="caution">
    <text evidence="1">The sequence shown here is derived from an EMBL/GenBank/DDBJ whole genome shotgun (WGS) entry which is preliminary data.</text>
</comment>